<evidence type="ECO:0000313" key="5">
    <source>
        <dbReference type="Proteomes" id="UP000270299"/>
    </source>
</evidence>
<dbReference type="OrthoDB" id="6623990at2"/>
<feature type="region of interest" description="Disordered" evidence="1">
    <location>
        <begin position="349"/>
        <end position="385"/>
    </location>
</feature>
<keyword evidence="2" id="KW-0812">Transmembrane</keyword>
<feature type="transmembrane region" description="Helical" evidence="2">
    <location>
        <begin position="203"/>
        <end position="226"/>
    </location>
</feature>
<evidence type="ECO:0000313" key="4">
    <source>
        <dbReference type="EMBL" id="RLP69802.1"/>
    </source>
</evidence>
<organism evidence="4 5">
    <name type="scientific">Mycetocola manganoxydans</name>
    <dbReference type="NCBI Taxonomy" id="699879"/>
    <lineage>
        <taxon>Bacteria</taxon>
        <taxon>Bacillati</taxon>
        <taxon>Actinomycetota</taxon>
        <taxon>Actinomycetes</taxon>
        <taxon>Micrococcales</taxon>
        <taxon>Microbacteriaceae</taxon>
        <taxon>Mycetocola</taxon>
    </lineage>
</organism>
<feature type="transmembrane region" description="Helical" evidence="2">
    <location>
        <begin position="310"/>
        <end position="328"/>
    </location>
</feature>
<feature type="transmembrane region" description="Helical" evidence="2">
    <location>
        <begin position="163"/>
        <end position="182"/>
    </location>
</feature>
<dbReference type="InterPro" id="IPR002656">
    <property type="entry name" value="Acyl_transf_3_dom"/>
</dbReference>
<keyword evidence="5" id="KW-1185">Reference proteome</keyword>
<dbReference type="InterPro" id="IPR052734">
    <property type="entry name" value="Nod_factor_acetyltransferase"/>
</dbReference>
<gene>
    <name evidence="4" type="ORF">D9V29_11290</name>
</gene>
<dbReference type="Pfam" id="PF01757">
    <property type="entry name" value="Acyl_transf_3"/>
    <property type="match status" value="1"/>
</dbReference>
<name>A0A3L6ZRT4_9MICO</name>
<dbReference type="RefSeq" id="WP_121673428.1">
    <property type="nucleotide sequence ID" value="NZ_BMXM01000008.1"/>
</dbReference>
<evidence type="ECO:0000256" key="2">
    <source>
        <dbReference type="SAM" id="Phobius"/>
    </source>
</evidence>
<feature type="transmembrane region" description="Helical" evidence="2">
    <location>
        <begin position="84"/>
        <end position="106"/>
    </location>
</feature>
<feature type="transmembrane region" description="Helical" evidence="2">
    <location>
        <begin position="118"/>
        <end position="134"/>
    </location>
</feature>
<evidence type="ECO:0000256" key="1">
    <source>
        <dbReference type="SAM" id="MobiDB-lite"/>
    </source>
</evidence>
<feature type="transmembrane region" description="Helical" evidence="2">
    <location>
        <begin position="49"/>
        <end position="72"/>
    </location>
</feature>
<protein>
    <submittedName>
        <fullName evidence="4">Fucose 4-O-acetylase</fullName>
    </submittedName>
</protein>
<dbReference type="PANTHER" id="PTHR37312">
    <property type="entry name" value="MEMBRANE-BOUND ACYLTRANSFERASE YKRP-RELATED"/>
    <property type="match status" value="1"/>
</dbReference>
<dbReference type="AlphaFoldDB" id="A0A3L6ZRT4"/>
<dbReference type="Proteomes" id="UP000270299">
    <property type="component" value="Unassembled WGS sequence"/>
</dbReference>
<keyword evidence="2" id="KW-1133">Transmembrane helix</keyword>
<accession>A0A3L6ZRT4</accession>
<feature type="transmembrane region" description="Helical" evidence="2">
    <location>
        <begin position="280"/>
        <end position="298"/>
    </location>
</feature>
<comment type="caution">
    <text evidence="4">The sequence shown here is derived from an EMBL/GenBank/DDBJ whole genome shotgun (WGS) entry which is preliminary data.</text>
</comment>
<keyword evidence="2" id="KW-0472">Membrane</keyword>
<evidence type="ECO:0000259" key="3">
    <source>
        <dbReference type="Pfam" id="PF01757"/>
    </source>
</evidence>
<proteinExistence type="predicted"/>
<dbReference type="GO" id="GO:0016747">
    <property type="term" value="F:acyltransferase activity, transferring groups other than amino-acyl groups"/>
    <property type="evidence" value="ECO:0007669"/>
    <property type="project" value="InterPro"/>
</dbReference>
<feature type="domain" description="Acyltransferase 3" evidence="3">
    <location>
        <begin position="20"/>
        <end position="329"/>
    </location>
</feature>
<dbReference type="EMBL" id="RCUV01000012">
    <property type="protein sequence ID" value="RLP69802.1"/>
    <property type="molecule type" value="Genomic_DNA"/>
</dbReference>
<sequence>MSAEAAGKQTTAAPKPRVPFWDNARFACIVLVVMGHAIQRITYDSDAALVTYLWIYAFHMPAFAIVSGYFTKSGSPSVRQMKRVITDILVPYAIMETIWTLVQFLVEGKGELNPTRPSWTLWFLLALGIFRLVLPYLALLRWPLAVSLIISVGVGYLDNVDSTFSLARALGILPFFVLGWQLHRWKLVDRWRVVERQTWVIRGIAIVVLLGWLAVLVPLIDLWRAIDLRYWFFYDQSYSGLGGDQWWAGGVRLGLIVLAALLSAAFFVLLPRRETWMTTLGQYTMYVYLLHSFVLYPLRESGVLRGEELPELYLVAMLVFSLVIAIVLSSRPVRRLFRPLVEPKPRWLFADSEDTPAGPSRRDPTGAMRAVAPERPRHPDPPSFR</sequence>
<reference evidence="4 5" key="1">
    <citation type="submission" date="2018-10" db="EMBL/GenBank/DDBJ databases">
        <authorList>
            <person name="Li J."/>
        </authorList>
    </citation>
    <scope>NUCLEOTIDE SEQUENCE [LARGE SCALE GENOMIC DNA]</scope>
    <source>
        <strain evidence="4 5">CCTCC AB209002</strain>
    </source>
</reference>
<feature type="transmembrane region" description="Helical" evidence="2">
    <location>
        <begin position="246"/>
        <end position="268"/>
    </location>
</feature>
<dbReference type="PANTHER" id="PTHR37312:SF1">
    <property type="entry name" value="MEMBRANE-BOUND ACYLTRANSFERASE YKRP-RELATED"/>
    <property type="match status" value="1"/>
</dbReference>
<feature type="compositionally biased region" description="Basic and acidic residues" evidence="1">
    <location>
        <begin position="372"/>
        <end position="385"/>
    </location>
</feature>